<organism evidence="2">
    <name type="scientific">hydrocarbon metagenome</name>
    <dbReference type="NCBI Taxonomy" id="938273"/>
    <lineage>
        <taxon>unclassified sequences</taxon>
        <taxon>metagenomes</taxon>
        <taxon>ecological metagenomes</taxon>
    </lineage>
</organism>
<keyword evidence="1" id="KW-0812">Transmembrane</keyword>
<feature type="transmembrane region" description="Helical" evidence="1">
    <location>
        <begin position="12"/>
        <end position="36"/>
    </location>
</feature>
<comment type="caution">
    <text evidence="2">The sequence shown here is derived from an EMBL/GenBank/DDBJ whole genome shotgun (WGS) entry which is preliminary data.</text>
</comment>
<reference evidence="2" key="1">
    <citation type="journal article" date="2015" name="Proc. Natl. Acad. Sci. U.S.A.">
        <title>Networks of energetic and metabolic interactions define dynamics in microbial communities.</title>
        <authorList>
            <person name="Embree M."/>
            <person name="Liu J.K."/>
            <person name="Al-Bassam M.M."/>
            <person name="Zengler K."/>
        </authorList>
    </citation>
    <scope>NUCLEOTIDE SEQUENCE</scope>
</reference>
<dbReference type="AlphaFoldDB" id="A0A0W8EXU5"/>
<feature type="transmembrane region" description="Helical" evidence="1">
    <location>
        <begin position="74"/>
        <end position="93"/>
    </location>
</feature>
<keyword evidence="1" id="KW-0472">Membrane</keyword>
<keyword evidence="1" id="KW-1133">Transmembrane helix</keyword>
<name>A0A0W8EXU5_9ZZZZ</name>
<feature type="transmembrane region" description="Helical" evidence="1">
    <location>
        <begin position="105"/>
        <end position="124"/>
    </location>
</feature>
<proteinExistence type="predicted"/>
<evidence type="ECO:0000313" key="2">
    <source>
        <dbReference type="EMBL" id="KUG13429.1"/>
    </source>
</evidence>
<sequence length="171" mass="18803">MMIPNLSPANWFFVSAMGVFLGIPLSILAYGIYLGLRRIPSRLAQCLVPLGAGIITAVTYTWMDPSNPGNPGFLMFLIGMFIHPLLVLPPIMIMQGYLRRIPARYGVFFTAFISLAFLVAWGAAQGDIRIVENRDLVWQSLRTVIADLVIATGASGLMIGLDRFVLRSGKE</sequence>
<dbReference type="EMBL" id="LNQE01001718">
    <property type="protein sequence ID" value="KUG13429.1"/>
    <property type="molecule type" value="Genomic_DNA"/>
</dbReference>
<feature type="transmembrane region" description="Helical" evidence="1">
    <location>
        <begin position="144"/>
        <end position="166"/>
    </location>
</feature>
<feature type="transmembrane region" description="Helical" evidence="1">
    <location>
        <begin position="43"/>
        <end position="62"/>
    </location>
</feature>
<evidence type="ECO:0000256" key="1">
    <source>
        <dbReference type="SAM" id="Phobius"/>
    </source>
</evidence>
<gene>
    <name evidence="2" type="ORF">ASZ90_016382</name>
</gene>
<protein>
    <submittedName>
        <fullName evidence="2">Uncharacterized protein</fullName>
    </submittedName>
</protein>
<accession>A0A0W8EXU5</accession>